<evidence type="ECO:0000313" key="1">
    <source>
        <dbReference type="EMBL" id="RUM25793.1"/>
    </source>
</evidence>
<comment type="caution">
    <text evidence="1">The sequence shown here is derived from an EMBL/GenBank/DDBJ whole genome shotgun (WGS) entry which is preliminary data.</text>
</comment>
<sequence length="100" mass="11092">MSHVLSRKADVLLVDAAANSDPSCSGVDFRLERTSNDDWQIAAVSPRARAWVRDELCCPFAQCFNDVIRADALSANSFVKEAHAKGFWTEFVGRNGKDLF</sequence>
<dbReference type="EMBL" id="RJTH01000002">
    <property type="protein sequence ID" value="RUM25793.1"/>
    <property type="molecule type" value="Genomic_DNA"/>
</dbReference>
<dbReference type="OrthoDB" id="8367875at2"/>
<reference evidence="2" key="1">
    <citation type="submission" date="2018-11" db="EMBL/GenBank/DDBJ databases">
        <title>Rhizobium chutanense sp. nov., isolated from root nodules of Phaseolus vulgaris in China.</title>
        <authorList>
            <person name="Huo Y."/>
        </authorList>
    </citation>
    <scope>NUCLEOTIDE SEQUENCE [LARGE SCALE GENOMIC DNA]</scope>
    <source>
        <strain evidence="2">CCBAU 65647</strain>
    </source>
</reference>
<protein>
    <submittedName>
        <fullName evidence="1">Uncharacterized protein</fullName>
    </submittedName>
</protein>
<proteinExistence type="predicted"/>
<evidence type="ECO:0000313" key="2">
    <source>
        <dbReference type="Proteomes" id="UP000278823"/>
    </source>
</evidence>
<dbReference type="AlphaFoldDB" id="A0A432PMX6"/>
<keyword evidence="2" id="KW-1185">Reference proteome</keyword>
<dbReference type="Proteomes" id="UP000278823">
    <property type="component" value="Unassembled WGS sequence"/>
</dbReference>
<organism evidence="1 2">
    <name type="scientific">Rhizobium vallis</name>
    <dbReference type="NCBI Taxonomy" id="634290"/>
    <lineage>
        <taxon>Bacteria</taxon>
        <taxon>Pseudomonadati</taxon>
        <taxon>Pseudomonadota</taxon>
        <taxon>Alphaproteobacteria</taxon>
        <taxon>Hyphomicrobiales</taxon>
        <taxon>Rhizobiaceae</taxon>
        <taxon>Rhizobium/Agrobacterium group</taxon>
        <taxon>Rhizobium</taxon>
    </lineage>
</organism>
<dbReference type="RefSeq" id="WP_126919673.1">
    <property type="nucleotide sequence ID" value="NZ_ML133687.1"/>
</dbReference>
<name>A0A432PMX6_9HYPH</name>
<accession>A0A432PMX6</accession>
<gene>
    <name evidence="1" type="ORF">EFQ99_05660</name>
</gene>